<dbReference type="SMART" id="SM00333">
    <property type="entry name" value="TUDOR"/>
    <property type="match status" value="1"/>
</dbReference>
<name>A0A5P1E245_ASPOF</name>
<dbReference type="PROSITE" id="PS01359">
    <property type="entry name" value="ZF_PHD_1"/>
    <property type="match status" value="1"/>
</dbReference>
<dbReference type="Gramene" id="ONK56033">
    <property type="protein sequence ID" value="ONK56033"/>
    <property type="gene ID" value="A4U43_C10F3440"/>
</dbReference>
<dbReference type="InterPro" id="IPR019786">
    <property type="entry name" value="Zinc_finger_PHD-type_CS"/>
</dbReference>
<gene>
    <name evidence="8" type="ORF">A4U43_C10F3440</name>
</gene>
<evidence type="ECO:0000259" key="6">
    <source>
        <dbReference type="PROSITE" id="PS50016"/>
    </source>
</evidence>
<feature type="domain" description="PHD-type" evidence="6">
    <location>
        <begin position="242"/>
        <end position="293"/>
    </location>
</feature>
<keyword evidence="9" id="KW-1185">Reference proteome</keyword>
<proteinExistence type="predicted"/>
<dbReference type="InterPro" id="IPR001841">
    <property type="entry name" value="Znf_RING"/>
</dbReference>
<evidence type="ECO:0000313" key="9">
    <source>
        <dbReference type="Proteomes" id="UP000243459"/>
    </source>
</evidence>
<keyword evidence="1" id="KW-0479">Metal-binding</keyword>
<dbReference type="EMBL" id="CM007390">
    <property type="protein sequence ID" value="ONK56033.1"/>
    <property type="molecule type" value="Genomic_DNA"/>
</dbReference>
<evidence type="ECO:0000256" key="5">
    <source>
        <dbReference type="SAM" id="MobiDB-lite"/>
    </source>
</evidence>
<dbReference type="SUPFAM" id="SSF57903">
    <property type="entry name" value="FYVE/PHD zinc finger"/>
    <property type="match status" value="1"/>
</dbReference>
<evidence type="ECO:0000256" key="1">
    <source>
        <dbReference type="ARBA" id="ARBA00022723"/>
    </source>
</evidence>
<reference evidence="9" key="1">
    <citation type="journal article" date="2017" name="Nat. Commun.">
        <title>The asparagus genome sheds light on the origin and evolution of a young Y chromosome.</title>
        <authorList>
            <person name="Harkess A."/>
            <person name="Zhou J."/>
            <person name="Xu C."/>
            <person name="Bowers J.E."/>
            <person name="Van der Hulst R."/>
            <person name="Ayyampalayam S."/>
            <person name="Mercati F."/>
            <person name="Riccardi P."/>
            <person name="McKain M.R."/>
            <person name="Kakrana A."/>
            <person name="Tang H."/>
            <person name="Ray J."/>
            <person name="Groenendijk J."/>
            <person name="Arikit S."/>
            <person name="Mathioni S.M."/>
            <person name="Nakano M."/>
            <person name="Shan H."/>
            <person name="Telgmann-Rauber A."/>
            <person name="Kanno A."/>
            <person name="Yue Z."/>
            <person name="Chen H."/>
            <person name="Li W."/>
            <person name="Chen Y."/>
            <person name="Xu X."/>
            <person name="Zhang Y."/>
            <person name="Luo S."/>
            <person name="Chen H."/>
            <person name="Gao J."/>
            <person name="Mao Z."/>
            <person name="Pires J.C."/>
            <person name="Luo M."/>
            <person name="Kudrna D."/>
            <person name="Wing R.A."/>
            <person name="Meyers B.C."/>
            <person name="Yi K."/>
            <person name="Kong H."/>
            <person name="Lavrijsen P."/>
            <person name="Sunseri F."/>
            <person name="Falavigna A."/>
            <person name="Ye Y."/>
            <person name="Leebens-Mack J.H."/>
            <person name="Chen G."/>
        </authorList>
    </citation>
    <scope>NUCLEOTIDE SEQUENCE [LARGE SCALE GENOMIC DNA]</scope>
    <source>
        <strain evidence="9">cv. DH0086</strain>
    </source>
</reference>
<feature type="region of interest" description="Disordered" evidence="5">
    <location>
        <begin position="152"/>
        <end position="189"/>
    </location>
</feature>
<dbReference type="Proteomes" id="UP000243459">
    <property type="component" value="Chromosome 10"/>
</dbReference>
<dbReference type="AlphaFoldDB" id="A0A5P1E245"/>
<keyword evidence="3" id="KW-0862">Zinc</keyword>
<evidence type="ECO:0008006" key="10">
    <source>
        <dbReference type="Google" id="ProtNLM"/>
    </source>
</evidence>
<evidence type="ECO:0000256" key="3">
    <source>
        <dbReference type="ARBA" id="ARBA00022833"/>
    </source>
</evidence>
<sequence>MADSSYALPLHRLSIGDTILVNFEGDRRWYSAEIVEANGDHECEVLYKDGEREWIDLEKVKFRVSSNLSGSIRKRSKIEKSNVKEEEEAYEIEEIGDVLFDNGKVKELVCRRSNRLKQSTLDENICLKNPAGDHEQEEVAFRRSNRLKEKSKLEEKSCLRNSTGDLEHMEDPASPLHSTESEEASDSAYTPSSMYYCRKSTERLIRRNTKGSDKNQYKTDELLNDCSSDDSSTSSTCIRSDGLPCSICQSTDGRSFLIQCRNSTCFRTFHTFCLRPPLQTIENDWVCPICHGGSFIKNLAEDKKQIAHRIHKIVGYKRVIMEDQKKLFQDQFLIKWASLSHHQDSWVWSLFAFIMLFAHTFVELSY</sequence>
<protein>
    <recommendedName>
        <fullName evidence="10">PHD-type domain-containing protein</fullName>
    </recommendedName>
</protein>
<dbReference type="InterPro" id="IPR019787">
    <property type="entry name" value="Znf_PHD-finger"/>
</dbReference>
<dbReference type="InterPro" id="IPR001965">
    <property type="entry name" value="Znf_PHD"/>
</dbReference>
<dbReference type="InterPro" id="IPR011011">
    <property type="entry name" value="Znf_FYVE_PHD"/>
</dbReference>
<dbReference type="GO" id="GO:0008270">
    <property type="term" value="F:zinc ion binding"/>
    <property type="evidence" value="ECO:0007669"/>
    <property type="project" value="UniProtKB-KW"/>
</dbReference>
<accession>A0A5P1E245</accession>
<dbReference type="SUPFAM" id="SSF63748">
    <property type="entry name" value="Tudor/PWWP/MBT"/>
    <property type="match status" value="1"/>
</dbReference>
<dbReference type="Pfam" id="PF00628">
    <property type="entry name" value="PHD"/>
    <property type="match status" value="1"/>
</dbReference>
<dbReference type="Gene3D" id="3.30.40.10">
    <property type="entry name" value="Zinc/RING finger domain, C3HC4 (zinc finger)"/>
    <property type="match status" value="1"/>
</dbReference>
<organism evidence="8 9">
    <name type="scientific">Asparagus officinalis</name>
    <name type="common">Garden asparagus</name>
    <dbReference type="NCBI Taxonomy" id="4686"/>
    <lineage>
        <taxon>Eukaryota</taxon>
        <taxon>Viridiplantae</taxon>
        <taxon>Streptophyta</taxon>
        <taxon>Embryophyta</taxon>
        <taxon>Tracheophyta</taxon>
        <taxon>Spermatophyta</taxon>
        <taxon>Magnoliopsida</taxon>
        <taxon>Liliopsida</taxon>
        <taxon>Asparagales</taxon>
        <taxon>Asparagaceae</taxon>
        <taxon>Asparagoideae</taxon>
        <taxon>Asparagus</taxon>
    </lineage>
</organism>
<evidence type="ECO:0000259" key="7">
    <source>
        <dbReference type="PROSITE" id="PS50089"/>
    </source>
</evidence>
<evidence type="ECO:0000256" key="4">
    <source>
        <dbReference type="PROSITE-ProRule" id="PRU00175"/>
    </source>
</evidence>
<dbReference type="CDD" id="cd04508">
    <property type="entry name" value="Tudor_SF"/>
    <property type="match status" value="1"/>
</dbReference>
<evidence type="ECO:0000256" key="2">
    <source>
        <dbReference type="ARBA" id="ARBA00022771"/>
    </source>
</evidence>
<dbReference type="InterPro" id="IPR002999">
    <property type="entry name" value="Tudor"/>
</dbReference>
<evidence type="ECO:0000313" key="8">
    <source>
        <dbReference type="EMBL" id="ONK56033.1"/>
    </source>
</evidence>
<dbReference type="SMART" id="SM00249">
    <property type="entry name" value="PHD"/>
    <property type="match status" value="1"/>
</dbReference>
<dbReference type="Gene3D" id="2.30.30.140">
    <property type="match status" value="1"/>
</dbReference>
<dbReference type="InterPro" id="IPR013083">
    <property type="entry name" value="Znf_RING/FYVE/PHD"/>
</dbReference>
<dbReference type="PROSITE" id="PS50016">
    <property type="entry name" value="ZF_PHD_2"/>
    <property type="match status" value="1"/>
</dbReference>
<dbReference type="PROSITE" id="PS50089">
    <property type="entry name" value="ZF_RING_2"/>
    <property type="match status" value="1"/>
</dbReference>
<keyword evidence="2 4" id="KW-0863">Zinc-finger</keyword>
<feature type="domain" description="RING-type" evidence="7">
    <location>
        <begin position="245"/>
        <end position="291"/>
    </location>
</feature>